<name>A0A0F9DT91_9ZZZZ</name>
<proteinExistence type="predicted"/>
<sequence>MIILSQDQETLEKKWPEAAAHIRAAELKHEFFSLLCIKRNGKINAWKQDRIDELKNLPAIQDYSFDHFWLYSDFDNNCEVGCDADGGVTGSKCVELPSSYVSPIIGR</sequence>
<dbReference type="AlphaFoldDB" id="A0A0F9DT91"/>
<evidence type="ECO:0000313" key="1">
    <source>
        <dbReference type="EMBL" id="KKL56961.1"/>
    </source>
</evidence>
<organism evidence="1">
    <name type="scientific">marine sediment metagenome</name>
    <dbReference type="NCBI Taxonomy" id="412755"/>
    <lineage>
        <taxon>unclassified sequences</taxon>
        <taxon>metagenomes</taxon>
        <taxon>ecological metagenomes</taxon>
    </lineage>
</organism>
<protein>
    <submittedName>
        <fullName evidence="1">Uncharacterized protein</fullName>
    </submittedName>
</protein>
<accession>A0A0F9DT91</accession>
<comment type="caution">
    <text evidence="1">The sequence shown here is derived from an EMBL/GenBank/DDBJ whole genome shotgun (WGS) entry which is preliminary data.</text>
</comment>
<gene>
    <name evidence="1" type="ORF">LCGC14_2240220</name>
</gene>
<reference evidence="1" key="1">
    <citation type="journal article" date="2015" name="Nature">
        <title>Complex archaea that bridge the gap between prokaryotes and eukaryotes.</title>
        <authorList>
            <person name="Spang A."/>
            <person name="Saw J.H."/>
            <person name="Jorgensen S.L."/>
            <person name="Zaremba-Niedzwiedzka K."/>
            <person name="Martijn J."/>
            <person name="Lind A.E."/>
            <person name="van Eijk R."/>
            <person name="Schleper C."/>
            <person name="Guy L."/>
            <person name="Ettema T.J."/>
        </authorList>
    </citation>
    <scope>NUCLEOTIDE SEQUENCE</scope>
</reference>
<dbReference type="EMBL" id="LAZR01030323">
    <property type="protein sequence ID" value="KKL56961.1"/>
    <property type="molecule type" value="Genomic_DNA"/>
</dbReference>